<feature type="chain" id="PRO_5035444366" evidence="1">
    <location>
        <begin position="21"/>
        <end position="151"/>
    </location>
</feature>
<name>A0A8K1LHJ4_9PASS</name>
<dbReference type="AlphaFoldDB" id="A0A8K1LHJ4"/>
<dbReference type="EMBL" id="SWJQ01000448">
    <property type="protein sequence ID" value="TRZ14285.1"/>
    <property type="molecule type" value="Genomic_DNA"/>
</dbReference>
<feature type="signal peptide" evidence="1">
    <location>
        <begin position="1"/>
        <end position="20"/>
    </location>
</feature>
<evidence type="ECO:0000256" key="1">
    <source>
        <dbReference type="SAM" id="SignalP"/>
    </source>
</evidence>
<reference evidence="2" key="1">
    <citation type="submission" date="2019-04" db="EMBL/GenBank/DDBJ databases">
        <title>Genome assembly of Zosterops borbonicus 15179.</title>
        <authorList>
            <person name="Leroy T."/>
            <person name="Anselmetti Y."/>
            <person name="Tilak M.-K."/>
            <person name="Nabholz B."/>
        </authorList>
    </citation>
    <scope>NUCLEOTIDE SEQUENCE</scope>
    <source>
        <strain evidence="2">HGM_15179</strain>
        <tissue evidence="2">Muscle</tissue>
    </source>
</reference>
<proteinExistence type="predicted"/>
<dbReference type="Proteomes" id="UP000796761">
    <property type="component" value="Unassembled WGS sequence"/>
</dbReference>
<sequence>MCSTLNLALLNLMRFMCILCKPRFIMVNVIISSKMVDKFYHIDSILCLSQTQESFWKKGVFGSVSVGKGASFLVEEIRAMTWCPWQSKVLATGDGMKDGILCVWHVNCEKIIQSAITDLQSVELLEVDHVLALLPHSASAEVLTYEVLIKI</sequence>
<organism evidence="2 3">
    <name type="scientific">Zosterops borbonicus</name>
    <dbReference type="NCBI Taxonomy" id="364589"/>
    <lineage>
        <taxon>Eukaryota</taxon>
        <taxon>Metazoa</taxon>
        <taxon>Chordata</taxon>
        <taxon>Craniata</taxon>
        <taxon>Vertebrata</taxon>
        <taxon>Euteleostomi</taxon>
        <taxon>Archelosauria</taxon>
        <taxon>Archosauria</taxon>
        <taxon>Dinosauria</taxon>
        <taxon>Saurischia</taxon>
        <taxon>Theropoda</taxon>
        <taxon>Coelurosauria</taxon>
        <taxon>Aves</taxon>
        <taxon>Neognathae</taxon>
        <taxon>Neoaves</taxon>
        <taxon>Telluraves</taxon>
        <taxon>Australaves</taxon>
        <taxon>Passeriformes</taxon>
        <taxon>Sylvioidea</taxon>
        <taxon>Zosteropidae</taxon>
        <taxon>Zosterops</taxon>
    </lineage>
</organism>
<dbReference type="InterPro" id="IPR036322">
    <property type="entry name" value="WD40_repeat_dom_sf"/>
</dbReference>
<dbReference type="OrthoDB" id="10263272at2759"/>
<accession>A0A8K1LHJ4</accession>
<comment type="caution">
    <text evidence="2">The sequence shown here is derived from an EMBL/GenBank/DDBJ whole genome shotgun (WGS) entry which is preliminary data.</text>
</comment>
<dbReference type="Gene3D" id="2.130.10.10">
    <property type="entry name" value="YVTN repeat-like/Quinoprotein amine dehydrogenase"/>
    <property type="match status" value="1"/>
</dbReference>
<keyword evidence="1" id="KW-0732">Signal</keyword>
<protein>
    <submittedName>
        <fullName evidence="2">Uncharacterized protein</fullName>
    </submittedName>
</protein>
<dbReference type="SUPFAM" id="SSF50978">
    <property type="entry name" value="WD40 repeat-like"/>
    <property type="match status" value="1"/>
</dbReference>
<evidence type="ECO:0000313" key="3">
    <source>
        <dbReference type="Proteomes" id="UP000796761"/>
    </source>
</evidence>
<keyword evidence="3" id="KW-1185">Reference proteome</keyword>
<evidence type="ECO:0000313" key="2">
    <source>
        <dbReference type="EMBL" id="TRZ14285.1"/>
    </source>
</evidence>
<dbReference type="InterPro" id="IPR015943">
    <property type="entry name" value="WD40/YVTN_repeat-like_dom_sf"/>
</dbReference>
<gene>
    <name evidence="2" type="ORF">HGM15179_012824</name>
</gene>